<dbReference type="EMBL" id="JAVRHP010000001">
    <property type="protein sequence ID" value="MDT0648548.1"/>
    <property type="molecule type" value="Genomic_DNA"/>
</dbReference>
<keyword evidence="2" id="KW-1185">Reference proteome</keyword>
<dbReference type="RefSeq" id="WP_311482727.1">
    <property type="nucleotide sequence ID" value="NZ_JAVRHP010000001.1"/>
</dbReference>
<evidence type="ECO:0000313" key="2">
    <source>
        <dbReference type="Proteomes" id="UP001248819"/>
    </source>
</evidence>
<reference evidence="1 2" key="1">
    <citation type="submission" date="2023-09" db="EMBL/GenBank/DDBJ databases">
        <authorList>
            <person name="Rey-Velasco X."/>
        </authorList>
    </citation>
    <scope>NUCLEOTIDE SEQUENCE [LARGE SCALE GENOMIC DNA]</scope>
    <source>
        <strain evidence="1 2">F297</strain>
    </source>
</reference>
<dbReference type="Proteomes" id="UP001248819">
    <property type="component" value="Unassembled WGS sequence"/>
</dbReference>
<sequence>MKLLFQSRYFSSYQCDKGRCFYVDFNHKTVKFSFCQLLALRQQVKNINPESHFNGENKNGIEILMLCNREHVFILDTLEILDLQELVNATFGVLELNSLLSTPV</sequence>
<accession>A0ABU3CQB7</accession>
<name>A0ABU3CQB7_9FLAO</name>
<gene>
    <name evidence="1" type="ORF">RM529_00225</name>
</gene>
<proteinExistence type="predicted"/>
<evidence type="ECO:0000313" key="1">
    <source>
        <dbReference type="EMBL" id="MDT0648548.1"/>
    </source>
</evidence>
<comment type="caution">
    <text evidence="1">The sequence shown here is derived from an EMBL/GenBank/DDBJ whole genome shotgun (WGS) entry which is preliminary data.</text>
</comment>
<organism evidence="1 2">
    <name type="scientific">Autumnicola edwardsiae</name>
    <dbReference type="NCBI Taxonomy" id="3075594"/>
    <lineage>
        <taxon>Bacteria</taxon>
        <taxon>Pseudomonadati</taxon>
        <taxon>Bacteroidota</taxon>
        <taxon>Flavobacteriia</taxon>
        <taxon>Flavobacteriales</taxon>
        <taxon>Flavobacteriaceae</taxon>
        <taxon>Autumnicola</taxon>
    </lineage>
</organism>
<protein>
    <submittedName>
        <fullName evidence="1">Uncharacterized protein</fullName>
    </submittedName>
</protein>